<dbReference type="STRING" id="1544413.Clow_00687"/>
<dbReference type="AlphaFoldDB" id="A0A0N8W0T9"/>
<dbReference type="Proteomes" id="UP000050488">
    <property type="component" value="Unassembled WGS sequence"/>
</dbReference>
<evidence type="ECO:0000313" key="1">
    <source>
        <dbReference type="EMBL" id="KQB87626.1"/>
    </source>
</evidence>
<gene>
    <name evidence="1" type="ORF">Clow_00687</name>
</gene>
<proteinExistence type="predicted"/>
<evidence type="ECO:0000313" key="2">
    <source>
        <dbReference type="Proteomes" id="UP000050488"/>
    </source>
</evidence>
<evidence type="ECO:0008006" key="3">
    <source>
        <dbReference type="Google" id="ProtNLM"/>
    </source>
</evidence>
<accession>A0A0N8W0T9</accession>
<protein>
    <recommendedName>
        <fullName evidence="3">Metallo-beta-lactamase domain-containing protein</fullName>
    </recommendedName>
</protein>
<dbReference type="Gene3D" id="3.60.15.10">
    <property type="entry name" value="Ribonuclease Z/Hydroxyacylglutathione hydrolase-like"/>
    <property type="match status" value="1"/>
</dbReference>
<organism evidence="1 2">
    <name type="scientific">Corynebacterium lowii</name>
    <dbReference type="NCBI Taxonomy" id="1544413"/>
    <lineage>
        <taxon>Bacteria</taxon>
        <taxon>Bacillati</taxon>
        <taxon>Actinomycetota</taxon>
        <taxon>Actinomycetes</taxon>
        <taxon>Mycobacteriales</taxon>
        <taxon>Corynebacteriaceae</taxon>
        <taxon>Corynebacterium</taxon>
    </lineage>
</organism>
<comment type="caution">
    <text evidence="1">The sequence shown here is derived from an EMBL/GenBank/DDBJ whole genome shotgun (WGS) entry which is preliminary data.</text>
</comment>
<reference evidence="1 2" key="1">
    <citation type="submission" date="2015-10" db="EMBL/GenBank/DDBJ databases">
        <title>Corynebacteirum lowii and Corynebacterium oculi species nova, derived from human clinical disease and and emended description of Corynebacterium mastiditis.</title>
        <authorList>
            <person name="Bernard K."/>
            <person name="Pacheco A.L."/>
            <person name="Mcdougall C."/>
            <person name="Burtx T."/>
            <person name="Weibe D."/>
            <person name="Tyler S."/>
            <person name="Olson A.B."/>
            <person name="Cnockaert M."/>
            <person name="Eguchi H."/>
            <person name="Kuwahara T."/>
            <person name="Nakayama-Imaohji H."/>
            <person name="Boudewijins M."/>
            <person name="Van Hoecke F."/>
            <person name="Bernier A.-M."/>
            <person name="Vandamme P."/>
        </authorList>
    </citation>
    <scope>NUCLEOTIDE SEQUENCE [LARGE SCALE GENOMIC DNA]</scope>
    <source>
        <strain evidence="1 2">NML 130206</strain>
    </source>
</reference>
<dbReference type="InterPro" id="IPR036866">
    <property type="entry name" value="RibonucZ/Hydroxyglut_hydro"/>
</dbReference>
<dbReference type="PATRIC" id="fig|1544413.3.peg.693"/>
<keyword evidence="2" id="KW-1185">Reference proteome</keyword>
<name>A0A0N8W0T9_9CORY</name>
<sequence>MVSATELRATEKDRARYLPHEWSGVDLQTFNWDTRFGPFQRSWDVFGDGSILMVNVPGHSWGLCATVIRGNTEVSPQETSVLGDDPREVVILGSDVGYGRPSFDEGLRPSVVVDKAMASQSLDWARAAQQDPRVKHLFVNHDPEVLPGIYTLG</sequence>
<dbReference type="EMBL" id="LKEV01000001">
    <property type="protein sequence ID" value="KQB87626.1"/>
    <property type="molecule type" value="Genomic_DNA"/>
</dbReference>